<gene>
    <name evidence="6" type="primary">paaH</name>
    <name evidence="6" type="ORF">ACFPTN_05425</name>
</gene>
<evidence type="ECO:0000313" key="7">
    <source>
        <dbReference type="Proteomes" id="UP001595974"/>
    </source>
</evidence>
<dbReference type="Pfam" id="PF02737">
    <property type="entry name" value="3HCDH_N"/>
    <property type="match status" value="1"/>
</dbReference>
<evidence type="ECO:0000259" key="4">
    <source>
        <dbReference type="Pfam" id="PF02737"/>
    </source>
</evidence>
<dbReference type="Gene3D" id="3.40.50.720">
    <property type="entry name" value="NAD(P)-binding Rossmann-like Domain"/>
    <property type="match status" value="1"/>
</dbReference>
<feature type="domain" description="3-hydroxyacyl-CoA dehydrogenase NAD binding" evidence="4">
    <location>
        <begin position="26"/>
        <end position="202"/>
    </location>
</feature>
<feature type="domain" description="3-hydroxyacyl-CoA dehydrogenase C-terminal" evidence="3">
    <location>
        <begin position="206"/>
        <end position="303"/>
    </location>
</feature>
<dbReference type="SUPFAM" id="SSF48179">
    <property type="entry name" value="6-phosphogluconate dehydrogenase C-terminal domain-like"/>
    <property type="match status" value="2"/>
</dbReference>
<dbReference type="InterPro" id="IPR008927">
    <property type="entry name" value="6-PGluconate_DH-like_C_sf"/>
</dbReference>
<dbReference type="InterPro" id="IPR006108">
    <property type="entry name" value="3HC_DH_C"/>
</dbReference>
<evidence type="ECO:0000256" key="2">
    <source>
        <dbReference type="ARBA" id="ARBA00023002"/>
    </source>
</evidence>
<dbReference type="Pfam" id="PF00725">
    <property type="entry name" value="3HCDH"/>
    <property type="match status" value="2"/>
</dbReference>
<protein>
    <submittedName>
        <fullName evidence="6">3-hydroxyacyl-CoA dehydrogenase PaaH</fullName>
    </submittedName>
</protein>
<dbReference type="Pfam" id="PF18321">
    <property type="entry name" value="3HCDH_RFF"/>
    <property type="match status" value="1"/>
</dbReference>
<comment type="similarity">
    <text evidence="1">Belongs to the 3-hydroxyacyl-CoA dehydrogenase family.</text>
</comment>
<accession>A0ABW1ANU5</accession>
<evidence type="ECO:0000313" key="6">
    <source>
        <dbReference type="EMBL" id="MFC5768805.1"/>
    </source>
</evidence>
<name>A0ABW1ANU5_9RHOO</name>
<comment type="caution">
    <text evidence="6">The sequence shown here is derived from an EMBL/GenBank/DDBJ whole genome shotgun (WGS) entry which is preliminary data.</text>
</comment>
<organism evidence="6 7">
    <name type="scientific">Thauera sinica</name>
    <dbReference type="NCBI Taxonomy" id="2665146"/>
    <lineage>
        <taxon>Bacteria</taxon>
        <taxon>Pseudomonadati</taxon>
        <taxon>Pseudomonadota</taxon>
        <taxon>Betaproteobacteria</taxon>
        <taxon>Rhodocyclales</taxon>
        <taxon>Zoogloeaceae</taxon>
        <taxon>Thauera</taxon>
    </lineage>
</organism>
<dbReference type="InterPro" id="IPR006180">
    <property type="entry name" value="3-OHacyl-CoA_DH_CS"/>
</dbReference>
<dbReference type="EMBL" id="JBHSOG010000015">
    <property type="protein sequence ID" value="MFC5768805.1"/>
    <property type="molecule type" value="Genomic_DNA"/>
</dbReference>
<sequence length="523" mass="54253">MSVTHTVTNPQTATPPAAALDASAIVAVVGTGAMGAGIAQVAAAAGHVVKLLDNRPGAAAKAIDGIRGQFGKLADKGRMSADAARAAGERLIAVERLTDLADAALVVEAIVESLEAKQTLYRDLEGIVGDGCLFGTNTSSISVTSIGSALRRPGRLAGLHFFNPAPLMALVEIVSGLATDEAVADTLFATAAAWGKTPVHARSTPGFIVNRVARPYYAEALRVLNEGGGDCATLDAIMRDAGGFRMGPFELMDMIGHDVNFAVTRSVWNAFYNDPRFTPSLIQQELVDAGFHGRKSGRGFYAYGEGAERPEPKIAVAQNAPEAIVLHGHSAAAHALADRLHERGIAYAWGEAADGRIAEAGGAVVFVTDGRTATQRAADTGIANVVLIDLALDYATATRIAVGAAINCWAPAVGAAIGLLQAAGFAVCRLGDTPGLAVMRTVAMLANEAADAVHQGVCDAAGADSAMRLGVNYPRGPLAWADNVGLPAICTVLSNLARFYGEDRYRVSPLIQQRVFAGKKIHD</sequence>
<dbReference type="InterPro" id="IPR041040">
    <property type="entry name" value="3HCDH_RFF"/>
</dbReference>
<dbReference type="InterPro" id="IPR011967">
    <property type="entry name" value="3-OHacyl-CoA_DH_PaaH"/>
</dbReference>
<dbReference type="RefSeq" id="WP_096450470.1">
    <property type="nucleotide sequence ID" value="NZ_JBHSOG010000015.1"/>
</dbReference>
<feature type="domain" description="3-hydroxybutyryl-CoA dehydrogenase reduced Rossmann-fold" evidence="5">
    <location>
        <begin position="365"/>
        <end position="434"/>
    </location>
</feature>
<dbReference type="PANTHER" id="PTHR48075">
    <property type="entry name" value="3-HYDROXYACYL-COA DEHYDROGENASE FAMILY PROTEIN"/>
    <property type="match status" value="1"/>
</dbReference>
<dbReference type="NCBIfam" id="TIGR02279">
    <property type="entry name" value="PaaC-3OHAcCoADH"/>
    <property type="match status" value="1"/>
</dbReference>
<feature type="domain" description="3-hydroxyacyl-CoA dehydrogenase C-terminal" evidence="3">
    <location>
        <begin position="435"/>
        <end position="519"/>
    </location>
</feature>
<dbReference type="InterPro" id="IPR006176">
    <property type="entry name" value="3-OHacyl-CoA_DH_NAD-bd"/>
</dbReference>
<dbReference type="Proteomes" id="UP001595974">
    <property type="component" value="Unassembled WGS sequence"/>
</dbReference>
<keyword evidence="7" id="KW-1185">Reference proteome</keyword>
<evidence type="ECO:0000259" key="3">
    <source>
        <dbReference type="Pfam" id="PF00725"/>
    </source>
</evidence>
<dbReference type="PANTHER" id="PTHR48075:SF5">
    <property type="entry name" value="3-HYDROXYBUTYRYL-COA DEHYDROGENASE"/>
    <property type="match status" value="1"/>
</dbReference>
<evidence type="ECO:0000256" key="1">
    <source>
        <dbReference type="ARBA" id="ARBA00009463"/>
    </source>
</evidence>
<dbReference type="PROSITE" id="PS00067">
    <property type="entry name" value="3HCDH"/>
    <property type="match status" value="1"/>
</dbReference>
<reference evidence="7" key="1">
    <citation type="journal article" date="2019" name="Int. J. Syst. Evol. Microbiol.">
        <title>The Global Catalogue of Microorganisms (GCM) 10K type strain sequencing project: providing services to taxonomists for standard genome sequencing and annotation.</title>
        <authorList>
            <consortium name="The Broad Institute Genomics Platform"/>
            <consortium name="The Broad Institute Genome Sequencing Center for Infectious Disease"/>
            <person name="Wu L."/>
            <person name="Ma J."/>
        </authorList>
    </citation>
    <scope>NUCLEOTIDE SEQUENCE [LARGE SCALE GENOMIC DNA]</scope>
    <source>
        <strain evidence="7">SHR3</strain>
    </source>
</reference>
<proteinExistence type="inferred from homology"/>
<dbReference type="SUPFAM" id="SSF51735">
    <property type="entry name" value="NAD(P)-binding Rossmann-fold domains"/>
    <property type="match status" value="1"/>
</dbReference>
<dbReference type="InterPro" id="IPR036291">
    <property type="entry name" value="NAD(P)-bd_dom_sf"/>
</dbReference>
<dbReference type="InterPro" id="IPR013328">
    <property type="entry name" value="6PGD_dom2"/>
</dbReference>
<dbReference type="NCBIfam" id="NF006124">
    <property type="entry name" value="PRK08268.1"/>
    <property type="match status" value="1"/>
</dbReference>
<evidence type="ECO:0000259" key="5">
    <source>
        <dbReference type="Pfam" id="PF18321"/>
    </source>
</evidence>
<dbReference type="Gene3D" id="1.10.1040.50">
    <property type="match status" value="1"/>
</dbReference>
<dbReference type="Gene3D" id="1.10.1040.10">
    <property type="entry name" value="N-(1-d-carboxylethyl)-l-norvaline Dehydrogenase, domain 2"/>
    <property type="match status" value="1"/>
</dbReference>
<keyword evidence="2" id="KW-0560">Oxidoreductase</keyword>